<evidence type="ECO:0008006" key="4">
    <source>
        <dbReference type="Google" id="ProtNLM"/>
    </source>
</evidence>
<evidence type="ECO:0000313" key="3">
    <source>
        <dbReference type="Proteomes" id="UP000248168"/>
    </source>
</evidence>
<evidence type="ECO:0000256" key="1">
    <source>
        <dbReference type="SAM" id="Phobius"/>
    </source>
</evidence>
<keyword evidence="1" id="KW-1133">Transmembrane helix</keyword>
<keyword evidence="3" id="KW-1185">Reference proteome</keyword>
<organism evidence="2 3">
    <name type="scientific">Nitrospira lenta</name>
    <dbReference type="NCBI Taxonomy" id="1436998"/>
    <lineage>
        <taxon>Bacteria</taxon>
        <taxon>Pseudomonadati</taxon>
        <taxon>Nitrospirota</taxon>
        <taxon>Nitrospiria</taxon>
        <taxon>Nitrospirales</taxon>
        <taxon>Nitrospiraceae</taxon>
        <taxon>Nitrospira</taxon>
    </lineage>
</organism>
<feature type="transmembrane region" description="Helical" evidence="1">
    <location>
        <begin position="7"/>
        <end position="27"/>
    </location>
</feature>
<dbReference type="RefSeq" id="WP_121990481.1">
    <property type="nucleotide sequence ID" value="NZ_OUNR01000019.1"/>
</dbReference>
<dbReference type="Proteomes" id="UP000248168">
    <property type="component" value="Unassembled WGS sequence"/>
</dbReference>
<accession>A0A330L8N4</accession>
<sequence>MTKNGNLLRGVVAALMMVSVVACAVIASPPQDLVAKNDHAGLETWYVKEAAHLRQRAKDMLVMAEEYKKNPEAGSRGVLSSKIDMVQHCQSLAAIYAKAADEAEVIARAHRD</sequence>
<proteinExistence type="predicted"/>
<dbReference type="AlphaFoldDB" id="A0A330L8N4"/>
<protein>
    <recommendedName>
        <fullName evidence="4">Lipoprotein</fullName>
    </recommendedName>
</protein>
<dbReference type="PROSITE" id="PS51257">
    <property type="entry name" value="PROKAR_LIPOPROTEIN"/>
    <property type="match status" value="1"/>
</dbReference>
<gene>
    <name evidence="2" type="ORF">NITLEN_60103</name>
</gene>
<name>A0A330L8N4_9BACT</name>
<reference evidence="3" key="1">
    <citation type="submission" date="2018-04" db="EMBL/GenBank/DDBJ databases">
        <authorList>
            <person name="Lucker S."/>
            <person name="Sakoula D."/>
        </authorList>
    </citation>
    <scope>NUCLEOTIDE SEQUENCE [LARGE SCALE GENOMIC DNA]</scope>
</reference>
<dbReference type="EMBL" id="OUNR01000019">
    <property type="protein sequence ID" value="SPP66300.1"/>
    <property type="molecule type" value="Genomic_DNA"/>
</dbReference>
<dbReference type="InParanoid" id="A0A330L8N4"/>
<evidence type="ECO:0000313" key="2">
    <source>
        <dbReference type="EMBL" id="SPP66300.1"/>
    </source>
</evidence>
<keyword evidence="1" id="KW-0812">Transmembrane</keyword>
<keyword evidence="1" id="KW-0472">Membrane</keyword>